<keyword evidence="4 6" id="KW-0560">Oxidoreductase</keyword>
<dbReference type="PANTHER" id="PTHR12645">
    <property type="entry name" value="ALR/ERV"/>
    <property type="match status" value="1"/>
</dbReference>
<evidence type="ECO:0000256" key="4">
    <source>
        <dbReference type="ARBA" id="ARBA00023002"/>
    </source>
</evidence>
<name>A0A8E5HVU5_USTVR</name>
<keyword evidence="10" id="KW-1185">Reference proteome</keyword>
<sequence>MARRQHLSLTMLLAVVVFFSITYLFGTSGARHAVLSSNKSSRDTQPADAAAAAADPKSTAPPPAEPKSDLKIDLDSIPDLSDGDSIAPKLENATLKAELGRATWKFLHTMVAKFPDKPTDNDRKTLESFFHLFGRLYPCGDCARHFREMLSKHPPQTSSRNAAAGWLCAVHNIVNQRLDKALFDCTKIGDFYDCGCADDDNKAKAGAKDKREATEADGNAALSKPLSSKLADANIS</sequence>
<reference evidence="9" key="1">
    <citation type="submission" date="2020-03" db="EMBL/GenBank/DDBJ databases">
        <title>A mixture of massive structural variations and highly conserved coding sequences in Ustilaginoidea virens genome.</title>
        <authorList>
            <person name="Zhang K."/>
            <person name="Zhao Z."/>
            <person name="Zhang Z."/>
            <person name="Li Y."/>
            <person name="Hsiang T."/>
            <person name="Sun W."/>
        </authorList>
    </citation>
    <scope>NUCLEOTIDE SEQUENCE</scope>
    <source>
        <strain evidence="9">UV-8b</strain>
    </source>
</reference>
<dbReference type="InterPro" id="IPR017905">
    <property type="entry name" value="ERV/ALR_sulphydryl_oxidase"/>
</dbReference>
<dbReference type="Pfam" id="PF04777">
    <property type="entry name" value="Evr1_Alr"/>
    <property type="match status" value="1"/>
</dbReference>
<protein>
    <recommendedName>
        <fullName evidence="6">Sulfhydryl oxidase</fullName>
        <ecNumber evidence="6">1.8.3.2</ecNumber>
    </recommendedName>
</protein>
<gene>
    <name evidence="9" type="ORF">UV8b_06709</name>
</gene>
<evidence type="ECO:0000259" key="8">
    <source>
        <dbReference type="PROSITE" id="PS51324"/>
    </source>
</evidence>
<keyword evidence="3 6" id="KW-0274">FAD</keyword>
<evidence type="ECO:0000256" key="5">
    <source>
        <dbReference type="ARBA" id="ARBA00023157"/>
    </source>
</evidence>
<organism evidence="9 10">
    <name type="scientific">Ustilaginoidea virens</name>
    <name type="common">Rice false smut fungus</name>
    <name type="synonym">Villosiclava virens</name>
    <dbReference type="NCBI Taxonomy" id="1159556"/>
    <lineage>
        <taxon>Eukaryota</taxon>
        <taxon>Fungi</taxon>
        <taxon>Dikarya</taxon>
        <taxon>Ascomycota</taxon>
        <taxon>Pezizomycotina</taxon>
        <taxon>Sordariomycetes</taxon>
        <taxon>Hypocreomycetidae</taxon>
        <taxon>Hypocreales</taxon>
        <taxon>Clavicipitaceae</taxon>
        <taxon>Ustilaginoidea</taxon>
    </lineage>
</organism>
<dbReference type="AlphaFoldDB" id="A0A8E5HVU5"/>
<evidence type="ECO:0000256" key="7">
    <source>
        <dbReference type="SAM" id="MobiDB-lite"/>
    </source>
</evidence>
<dbReference type="OrthoDB" id="59470at2759"/>
<keyword evidence="2 6" id="KW-0285">Flavoprotein</keyword>
<evidence type="ECO:0000256" key="1">
    <source>
        <dbReference type="ARBA" id="ARBA00001974"/>
    </source>
</evidence>
<dbReference type="Proteomes" id="UP000027002">
    <property type="component" value="Chromosome 5"/>
</dbReference>
<dbReference type="PANTHER" id="PTHR12645:SF1">
    <property type="entry name" value="FAD-LINKED SULFHYDRYL OXIDASE ERV2"/>
    <property type="match status" value="1"/>
</dbReference>
<dbReference type="GO" id="GO:0005739">
    <property type="term" value="C:mitochondrion"/>
    <property type="evidence" value="ECO:0007669"/>
    <property type="project" value="TreeGrafter"/>
</dbReference>
<dbReference type="GeneID" id="66067486"/>
<feature type="domain" description="ERV/ALR sulfhydryl oxidase" evidence="8">
    <location>
        <begin position="92"/>
        <end position="192"/>
    </location>
</feature>
<evidence type="ECO:0000313" key="9">
    <source>
        <dbReference type="EMBL" id="QUC22468.1"/>
    </source>
</evidence>
<dbReference type="RefSeq" id="XP_043000141.1">
    <property type="nucleotide sequence ID" value="XM_043144206.1"/>
</dbReference>
<proteinExistence type="predicted"/>
<dbReference type="KEGG" id="uvi:66067486"/>
<dbReference type="EC" id="1.8.3.2" evidence="6"/>
<dbReference type="GO" id="GO:0050660">
    <property type="term" value="F:flavin adenine dinucleotide binding"/>
    <property type="evidence" value="ECO:0007669"/>
    <property type="project" value="TreeGrafter"/>
</dbReference>
<accession>A0A8E5HVU5</accession>
<dbReference type="InterPro" id="IPR039799">
    <property type="entry name" value="ALR/ERV"/>
</dbReference>
<dbReference type="EMBL" id="CP072757">
    <property type="protein sequence ID" value="QUC22468.1"/>
    <property type="molecule type" value="Genomic_DNA"/>
</dbReference>
<comment type="catalytic activity">
    <reaction evidence="6">
        <text>2 R'C(R)SH + O2 = R'C(R)S-S(R)CR' + H2O2</text>
        <dbReference type="Rhea" id="RHEA:17357"/>
        <dbReference type="ChEBI" id="CHEBI:15379"/>
        <dbReference type="ChEBI" id="CHEBI:16240"/>
        <dbReference type="ChEBI" id="CHEBI:16520"/>
        <dbReference type="ChEBI" id="CHEBI:17412"/>
        <dbReference type="EC" id="1.8.3.2"/>
    </reaction>
</comment>
<evidence type="ECO:0000313" key="10">
    <source>
        <dbReference type="Proteomes" id="UP000027002"/>
    </source>
</evidence>
<dbReference type="Gene3D" id="1.20.120.310">
    <property type="entry name" value="ERV/ALR sulfhydryl oxidase domain"/>
    <property type="match status" value="1"/>
</dbReference>
<keyword evidence="5" id="KW-1015">Disulfide bond</keyword>
<comment type="cofactor">
    <cofactor evidence="1 6">
        <name>FAD</name>
        <dbReference type="ChEBI" id="CHEBI:57692"/>
    </cofactor>
</comment>
<dbReference type="InterPro" id="IPR036774">
    <property type="entry name" value="ERV/ALR_sulphydryl_oxid_sf"/>
</dbReference>
<evidence type="ECO:0000256" key="2">
    <source>
        <dbReference type="ARBA" id="ARBA00022630"/>
    </source>
</evidence>
<dbReference type="SUPFAM" id="SSF69000">
    <property type="entry name" value="FAD-dependent thiol oxidase"/>
    <property type="match status" value="1"/>
</dbReference>
<evidence type="ECO:0000256" key="6">
    <source>
        <dbReference type="RuleBase" id="RU371123"/>
    </source>
</evidence>
<feature type="compositionally biased region" description="Low complexity" evidence="7">
    <location>
        <begin position="46"/>
        <end position="58"/>
    </location>
</feature>
<evidence type="ECO:0000256" key="3">
    <source>
        <dbReference type="ARBA" id="ARBA00022827"/>
    </source>
</evidence>
<feature type="region of interest" description="Disordered" evidence="7">
    <location>
        <begin position="37"/>
        <end position="72"/>
    </location>
</feature>
<dbReference type="FunFam" id="1.20.120.310:FF:000002">
    <property type="entry name" value="Sulfhydryl oxidase"/>
    <property type="match status" value="1"/>
</dbReference>
<dbReference type="PROSITE" id="PS51324">
    <property type="entry name" value="ERV_ALR"/>
    <property type="match status" value="1"/>
</dbReference>
<feature type="region of interest" description="Disordered" evidence="7">
    <location>
        <begin position="211"/>
        <end position="236"/>
    </location>
</feature>
<dbReference type="GO" id="GO:0016971">
    <property type="term" value="F:flavin-dependent sulfhydryl oxidase activity"/>
    <property type="evidence" value="ECO:0007669"/>
    <property type="project" value="InterPro"/>
</dbReference>